<dbReference type="OrthoDB" id="388551at2"/>
<accession>A0A3S4CJW7</accession>
<dbReference type="InterPro" id="IPR003615">
    <property type="entry name" value="HNH_nuc"/>
</dbReference>
<dbReference type="InterPro" id="IPR044925">
    <property type="entry name" value="His-Me_finger_sf"/>
</dbReference>
<reference evidence="2 3" key="1">
    <citation type="submission" date="2018-12" db="EMBL/GenBank/DDBJ databases">
        <authorList>
            <person name="Criscuolo A."/>
        </authorList>
    </citation>
    <scope>NUCLEOTIDE SEQUENCE [LARGE SCALE GENOMIC DNA]</scope>
    <source>
        <strain evidence="2">ACIP1116241</strain>
    </source>
</reference>
<protein>
    <recommendedName>
        <fullName evidence="1">HNH nuclease domain-containing protein</fullName>
    </recommendedName>
</protein>
<proteinExistence type="predicted"/>
<keyword evidence="3" id="KW-1185">Reference proteome</keyword>
<gene>
    <name evidence="2" type="ORF">PARHAE_02461</name>
</gene>
<organism evidence="2 3">
    <name type="scientific">Paracoccus haematequi</name>
    <dbReference type="NCBI Taxonomy" id="2491866"/>
    <lineage>
        <taxon>Bacteria</taxon>
        <taxon>Pseudomonadati</taxon>
        <taxon>Pseudomonadota</taxon>
        <taxon>Alphaproteobacteria</taxon>
        <taxon>Rhodobacterales</taxon>
        <taxon>Paracoccaceae</taxon>
        <taxon>Paracoccus</taxon>
    </lineage>
</organism>
<dbReference type="EMBL" id="UZWE01000035">
    <property type="protein sequence ID" value="VDS09264.1"/>
    <property type="molecule type" value="Genomic_DNA"/>
</dbReference>
<evidence type="ECO:0000313" key="2">
    <source>
        <dbReference type="EMBL" id="VDS09264.1"/>
    </source>
</evidence>
<name>A0A3S4CJW7_9RHOB</name>
<dbReference type="AlphaFoldDB" id="A0A3S4CJW7"/>
<dbReference type="Proteomes" id="UP000270743">
    <property type="component" value="Unassembled WGS sequence"/>
</dbReference>
<dbReference type="SUPFAM" id="SSF54060">
    <property type="entry name" value="His-Me finger endonucleases"/>
    <property type="match status" value="1"/>
</dbReference>
<dbReference type="RefSeq" id="WP_126154919.1">
    <property type="nucleotide sequence ID" value="NZ_UZWE01000035.1"/>
</dbReference>
<evidence type="ECO:0000259" key="1">
    <source>
        <dbReference type="Pfam" id="PF13392"/>
    </source>
</evidence>
<evidence type="ECO:0000313" key="3">
    <source>
        <dbReference type="Proteomes" id="UP000270743"/>
    </source>
</evidence>
<dbReference type="Gene3D" id="3.90.75.20">
    <property type="match status" value="1"/>
</dbReference>
<dbReference type="Pfam" id="PF13392">
    <property type="entry name" value="HNH_3"/>
    <property type="match status" value="1"/>
</dbReference>
<sequence>MLTQNRLRQVLNYDPETGVFTFAKGRRKGRTAGTVHDSRGFLKVSIDRQSHLLHRLAWLWMTGVMPRWNVEHINGDHGDNRWANLREGERSQKRQYRAPRRQTTTCMDVWKVGTSFEAMVAVQGVTINLGAFETMDEAAAAITRLQRRARERQATQRRLSA</sequence>
<feature type="domain" description="HNH nuclease" evidence="1">
    <location>
        <begin position="52"/>
        <end position="93"/>
    </location>
</feature>